<gene>
    <name evidence="1" type="ORF">GCM10008905_18570</name>
</gene>
<dbReference type="EMBL" id="BAAACF010000001">
    <property type="protein sequence ID" value="GAA0724532.1"/>
    <property type="molecule type" value="Genomic_DNA"/>
</dbReference>
<reference evidence="1 2" key="1">
    <citation type="journal article" date="2019" name="Int. J. Syst. Evol. Microbiol.">
        <title>The Global Catalogue of Microorganisms (GCM) 10K type strain sequencing project: providing services to taxonomists for standard genome sequencing and annotation.</title>
        <authorList>
            <consortium name="The Broad Institute Genomics Platform"/>
            <consortium name="The Broad Institute Genome Sequencing Center for Infectious Disease"/>
            <person name="Wu L."/>
            <person name="Ma J."/>
        </authorList>
    </citation>
    <scope>NUCLEOTIDE SEQUENCE [LARGE SCALE GENOMIC DNA]</scope>
    <source>
        <strain evidence="1 2">JCM 1405</strain>
    </source>
</reference>
<sequence>MDLNKIAYLFDGVTVTVVTTSATFPIAVGEIVEASREGNILVLKLTVGYDGIPAGAIVFFNTNQIIAIS</sequence>
<proteinExistence type="predicted"/>
<name>A0ABN1IZD2_9CLOT</name>
<accession>A0ABN1IZD2</accession>
<evidence type="ECO:0000313" key="2">
    <source>
        <dbReference type="Proteomes" id="UP001500339"/>
    </source>
</evidence>
<evidence type="ECO:0000313" key="1">
    <source>
        <dbReference type="EMBL" id="GAA0724532.1"/>
    </source>
</evidence>
<keyword evidence="2" id="KW-1185">Reference proteome</keyword>
<organism evidence="1 2">
    <name type="scientific">Clostridium malenominatum</name>
    <dbReference type="NCBI Taxonomy" id="1539"/>
    <lineage>
        <taxon>Bacteria</taxon>
        <taxon>Bacillati</taxon>
        <taxon>Bacillota</taxon>
        <taxon>Clostridia</taxon>
        <taxon>Eubacteriales</taxon>
        <taxon>Clostridiaceae</taxon>
        <taxon>Clostridium</taxon>
    </lineage>
</organism>
<dbReference type="Proteomes" id="UP001500339">
    <property type="component" value="Unassembled WGS sequence"/>
</dbReference>
<protein>
    <submittedName>
        <fullName evidence="1">Uncharacterized protein</fullName>
    </submittedName>
</protein>
<comment type="caution">
    <text evidence="1">The sequence shown here is derived from an EMBL/GenBank/DDBJ whole genome shotgun (WGS) entry which is preliminary data.</text>
</comment>
<dbReference type="RefSeq" id="WP_343769055.1">
    <property type="nucleotide sequence ID" value="NZ_BAAACF010000001.1"/>
</dbReference>